<dbReference type="PANTHER" id="PTHR40031">
    <property type="entry name" value="HYPOTHETICAL MEMBRANE SPANNING PROTEIN"/>
    <property type="match status" value="1"/>
</dbReference>
<keyword evidence="3" id="KW-1185">Reference proteome</keyword>
<feature type="transmembrane region" description="Helical" evidence="1">
    <location>
        <begin position="126"/>
        <end position="148"/>
    </location>
</feature>
<comment type="caution">
    <text evidence="2">The sequence shown here is derived from an EMBL/GenBank/DDBJ whole genome shotgun (WGS) entry which is preliminary data.</text>
</comment>
<dbReference type="RefSeq" id="WP_181737736.1">
    <property type="nucleotide sequence ID" value="NZ_JACEOL010000009.1"/>
</dbReference>
<reference evidence="2 3" key="1">
    <citation type="submission" date="2020-07" db="EMBL/GenBank/DDBJ databases">
        <title>Thermoactinomyces phylogeny.</title>
        <authorList>
            <person name="Dunlap C."/>
        </authorList>
    </citation>
    <scope>NUCLEOTIDE SEQUENCE [LARGE SCALE GENOMIC DNA]</scope>
    <source>
        <strain evidence="2 3">AMNI-1</strain>
    </source>
</reference>
<gene>
    <name evidence="2" type="ORF">H2C83_03275</name>
</gene>
<dbReference type="Proteomes" id="UP000538292">
    <property type="component" value="Unassembled WGS sequence"/>
</dbReference>
<keyword evidence="1" id="KW-0812">Transmembrane</keyword>
<evidence type="ECO:0000256" key="1">
    <source>
        <dbReference type="SAM" id="Phobius"/>
    </source>
</evidence>
<protein>
    <submittedName>
        <fullName evidence="2">Metal-dependent hydrolase</fullName>
    </submittedName>
</protein>
<dbReference type="PANTHER" id="PTHR40031:SF1">
    <property type="entry name" value="MEMBRANE-BOUND METAL-DEPENDENT HYDROLASE"/>
    <property type="match status" value="1"/>
</dbReference>
<dbReference type="GO" id="GO:0016787">
    <property type="term" value="F:hydrolase activity"/>
    <property type="evidence" value="ECO:0007669"/>
    <property type="project" value="UniProtKB-KW"/>
</dbReference>
<dbReference type="EMBL" id="JACEOL010000009">
    <property type="protein sequence ID" value="MBA4601356.1"/>
    <property type="molecule type" value="Genomic_DNA"/>
</dbReference>
<sequence>MDTLTHGLFGLTIYCAQNREKMTSREKKALLFTAIVASEIPDIDVVASFTETGRIMEQMWHRGLTHSIFLAPIWALLICAISRWLFRIKAWRFFWTALLAVLIHITSDVFNSWGTGLLEPFSSARFTVGTIPIVDPVIWVLFMAGFILSRLLRHQPAHRIFQIAALCMFLHFSVQSAQGLWLEHQMKPDYDQVELSASFIPWHFDLIGKKGNHVEIKSVTLWSEPKLKQTLVSSEQSDLTPLFKKNPKAKVLYEWSPFVVIVDNSRQLGIYDPRFYRNGESFLAEYIHK</sequence>
<dbReference type="InterPro" id="IPR053170">
    <property type="entry name" value="Transcription_regulator"/>
</dbReference>
<dbReference type="InterPro" id="IPR007404">
    <property type="entry name" value="YdjM-like"/>
</dbReference>
<proteinExistence type="predicted"/>
<feature type="transmembrane region" description="Helical" evidence="1">
    <location>
        <begin position="69"/>
        <end position="86"/>
    </location>
</feature>
<dbReference type="AlphaFoldDB" id="A0A7W2ARB2"/>
<keyword evidence="1" id="KW-1133">Transmembrane helix</keyword>
<name>A0A7W2ARB2_9BACL</name>
<evidence type="ECO:0000313" key="3">
    <source>
        <dbReference type="Proteomes" id="UP000538292"/>
    </source>
</evidence>
<feature type="transmembrane region" description="Helical" evidence="1">
    <location>
        <begin position="93"/>
        <end position="114"/>
    </location>
</feature>
<organism evidence="2 3">
    <name type="scientific">Thermoactinomyces mirandus</name>
    <dbReference type="NCBI Taxonomy" id="2756294"/>
    <lineage>
        <taxon>Bacteria</taxon>
        <taxon>Bacillati</taxon>
        <taxon>Bacillota</taxon>
        <taxon>Bacilli</taxon>
        <taxon>Bacillales</taxon>
        <taxon>Thermoactinomycetaceae</taxon>
        <taxon>Thermoactinomyces</taxon>
    </lineage>
</organism>
<accession>A0A7W2ARB2</accession>
<keyword evidence="2" id="KW-0378">Hydrolase</keyword>
<dbReference type="Pfam" id="PF04307">
    <property type="entry name" value="YdjM"/>
    <property type="match status" value="1"/>
</dbReference>
<evidence type="ECO:0000313" key="2">
    <source>
        <dbReference type="EMBL" id="MBA4601356.1"/>
    </source>
</evidence>
<keyword evidence="1" id="KW-0472">Membrane</keyword>